<reference evidence="3" key="1">
    <citation type="journal article" date="2020" name="Nat. Commun.">
        <title>Large-scale genome sequencing of mycorrhizal fungi provides insights into the early evolution of symbiotic traits.</title>
        <authorList>
            <person name="Miyauchi S."/>
            <person name="Kiss E."/>
            <person name="Kuo A."/>
            <person name="Drula E."/>
            <person name="Kohler A."/>
            <person name="Sanchez-Garcia M."/>
            <person name="Morin E."/>
            <person name="Andreopoulos B."/>
            <person name="Barry K.W."/>
            <person name="Bonito G."/>
            <person name="Buee M."/>
            <person name="Carver A."/>
            <person name="Chen C."/>
            <person name="Cichocki N."/>
            <person name="Clum A."/>
            <person name="Culley D."/>
            <person name="Crous P.W."/>
            <person name="Fauchery L."/>
            <person name="Girlanda M."/>
            <person name="Hayes R.D."/>
            <person name="Keri Z."/>
            <person name="LaButti K."/>
            <person name="Lipzen A."/>
            <person name="Lombard V."/>
            <person name="Magnuson J."/>
            <person name="Maillard F."/>
            <person name="Murat C."/>
            <person name="Nolan M."/>
            <person name="Ohm R.A."/>
            <person name="Pangilinan J."/>
            <person name="Pereira M.F."/>
            <person name="Perotto S."/>
            <person name="Peter M."/>
            <person name="Pfister S."/>
            <person name="Riley R."/>
            <person name="Sitrit Y."/>
            <person name="Stielow J.B."/>
            <person name="Szollosi G."/>
            <person name="Zifcakova L."/>
            <person name="Stursova M."/>
            <person name="Spatafora J.W."/>
            <person name="Tedersoo L."/>
            <person name="Vaario L.M."/>
            <person name="Yamada A."/>
            <person name="Yan M."/>
            <person name="Wang P."/>
            <person name="Xu J."/>
            <person name="Bruns T."/>
            <person name="Baldrian P."/>
            <person name="Vilgalys R."/>
            <person name="Dunand C."/>
            <person name="Henrissat B."/>
            <person name="Grigoriev I.V."/>
            <person name="Hibbett D."/>
            <person name="Nagy L.G."/>
            <person name="Martin F.M."/>
        </authorList>
    </citation>
    <scope>NUCLEOTIDE SEQUENCE</scope>
    <source>
        <strain evidence="3">UH-Tt-Lm1</strain>
    </source>
</reference>
<evidence type="ECO:0000313" key="3">
    <source>
        <dbReference type="EMBL" id="KAF9787371.1"/>
    </source>
</evidence>
<protein>
    <recommendedName>
        <fullName evidence="2">G domain-containing protein</fullName>
    </recommendedName>
</protein>
<feature type="region of interest" description="Disordered" evidence="1">
    <location>
        <begin position="224"/>
        <end position="253"/>
    </location>
</feature>
<feature type="compositionally biased region" description="Polar residues" evidence="1">
    <location>
        <begin position="234"/>
        <end position="246"/>
    </location>
</feature>
<organism evidence="3 4">
    <name type="scientific">Thelephora terrestris</name>
    <dbReference type="NCBI Taxonomy" id="56493"/>
    <lineage>
        <taxon>Eukaryota</taxon>
        <taxon>Fungi</taxon>
        <taxon>Dikarya</taxon>
        <taxon>Basidiomycota</taxon>
        <taxon>Agaricomycotina</taxon>
        <taxon>Agaricomycetes</taxon>
        <taxon>Thelephorales</taxon>
        <taxon>Thelephoraceae</taxon>
        <taxon>Thelephora</taxon>
    </lineage>
</organism>
<comment type="caution">
    <text evidence="3">The sequence shown here is derived from an EMBL/GenBank/DDBJ whole genome shotgun (WGS) entry which is preliminary data.</text>
</comment>
<feature type="compositionally biased region" description="Basic and acidic residues" evidence="1">
    <location>
        <begin position="224"/>
        <end position="233"/>
    </location>
</feature>
<proteinExistence type="predicted"/>
<dbReference type="OrthoDB" id="8954335at2759"/>
<name>A0A9P6HIH4_9AGAM</name>
<evidence type="ECO:0000259" key="2">
    <source>
        <dbReference type="Pfam" id="PF01926"/>
    </source>
</evidence>
<keyword evidence="4" id="KW-1185">Reference proteome</keyword>
<accession>A0A9P6HIH4</accession>
<dbReference type="Pfam" id="PF01926">
    <property type="entry name" value="MMR_HSR1"/>
    <property type="match status" value="1"/>
</dbReference>
<sequence>MCTRQEINVPEVAIALVSHYALHHIRYLRQRLTLPVIGATGSGKSSFIDIVSGSNLAVCEGLRPCTDTVQAVDAFDLDGRQVVLIDTPGFDDTTLRDTDVLDMIAAFLATSYERGTTLAGVLYFHRISDPRMTGISRKNFGMFRMLCSNRTLQNAVIVTNMWGEVSLQVGDAREAELAKEYFFFEPALDNGARMARHDNTTSSAENIIRLILDNRPLPLRIQEEPVAEGKDISETSAGEQMQSESRQGADRVATKYQQQIKELQNEKVQLLKQIKHRDGFFSKIGGYLDRMFS</sequence>
<evidence type="ECO:0000256" key="1">
    <source>
        <dbReference type="SAM" id="MobiDB-lite"/>
    </source>
</evidence>
<dbReference type="Proteomes" id="UP000736335">
    <property type="component" value="Unassembled WGS sequence"/>
</dbReference>
<dbReference type="AlphaFoldDB" id="A0A9P6HIH4"/>
<evidence type="ECO:0000313" key="4">
    <source>
        <dbReference type="Proteomes" id="UP000736335"/>
    </source>
</evidence>
<dbReference type="InterPro" id="IPR027417">
    <property type="entry name" value="P-loop_NTPase"/>
</dbReference>
<reference evidence="3" key="2">
    <citation type="submission" date="2020-11" db="EMBL/GenBank/DDBJ databases">
        <authorList>
            <consortium name="DOE Joint Genome Institute"/>
            <person name="Kuo A."/>
            <person name="Miyauchi S."/>
            <person name="Kiss E."/>
            <person name="Drula E."/>
            <person name="Kohler A."/>
            <person name="Sanchez-Garcia M."/>
            <person name="Andreopoulos B."/>
            <person name="Barry K.W."/>
            <person name="Bonito G."/>
            <person name="Buee M."/>
            <person name="Carver A."/>
            <person name="Chen C."/>
            <person name="Cichocki N."/>
            <person name="Clum A."/>
            <person name="Culley D."/>
            <person name="Crous P.W."/>
            <person name="Fauchery L."/>
            <person name="Girlanda M."/>
            <person name="Hayes R."/>
            <person name="Keri Z."/>
            <person name="Labutti K."/>
            <person name="Lipzen A."/>
            <person name="Lombard V."/>
            <person name="Magnuson J."/>
            <person name="Maillard F."/>
            <person name="Morin E."/>
            <person name="Murat C."/>
            <person name="Nolan M."/>
            <person name="Ohm R."/>
            <person name="Pangilinan J."/>
            <person name="Pereira M."/>
            <person name="Perotto S."/>
            <person name="Peter M."/>
            <person name="Riley R."/>
            <person name="Sitrit Y."/>
            <person name="Stielow B."/>
            <person name="Szollosi G."/>
            <person name="Zifcakova L."/>
            <person name="Stursova M."/>
            <person name="Spatafora J.W."/>
            <person name="Tedersoo L."/>
            <person name="Vaario L.-M."/>
            <person name="Yamada A."/>
            <person name="Yan M."/>
            <person name="Wang P."/>
            <person name="Xu J."/>
            <person name="Bruns T."/>
            <person name="Baldrian P."/>
            <person name="Vilgalys R."/>
            <person name="Henrissat B."/>
            <person name="Grigoriev I.V."/>
            <person name="Hibbett D."/>
            <person name="Nagy L.G."/>
            <person name="Martin F.M."/>
        </authorList>
    </citation>
    <scope>NUCLEOTIDE SEQUENCE</scope>
    <source>
        <strain evidence="3">UH-Tt-Lm1</strain>
    </source>
</reference>
<dbReference type="GO" id="GO:0005525">
    <property type="term" value="F:GTP binding"/>
    <property type="evidence" value="ECO:0007669"/>
    <property type="project" value="InterPro"/>
</dbReference>
<dbReference type="EMBL" id="WIUZ02000005">
    <property type="protein sequence ID" value="KAF9787371.1"/>
    <property type="molecule type" value="Genomic_DNA"/>
</dbReference>
<dbReference type="Gene3D" id="3.40.50.300">
    <property type="entry name" value="P-loop containing nucleotide triphosphate hydrolases"/>
    <property type="match status" value="1"/>
</dbReference>
<dbReference type="InterPro" id="IPR006073">
    <property type="entry name" value="GTP-bd"/>
</dbReference>
<dbReference type="SUPFAM" id="SSF52540">
    <property type="entry name" value="P-loop containing nucleoside triphosphate hydrolases"/>
    <property type="match status" value="1"/>
</dbReference>
<feature type="domain" description="G" evidence="2">
    <location>
        <begin position="36"/>
        <end position="108"/>
    </location>
</feature>
<gene>
    <name evidence="3" type="ORF">BJ322DRAFT_1107429</name>
</gene>